<feature type="domain" description="Capsule synthesis protein CapA" evidence="2">
    <location>
        <begin position="95"/>
        <end position="322"/>
    </location>
</feature>
<dbReference type="InterPro" id="IPR029052">
    <property type="entry name" value="Metallo-depent_PP-like"/>
</dbReference>
<proteinExistence type="inferred from homology"/>
<dbReference type="Gene3D" id="3.60.21.10">
    <property type="match status" value="1"/>
</dbReference>
<comment type="similarity">
    <text evidence="1">Belongs to the CapA family.</text>
</comment>
<sequence length="399" mass="44895">MNKFIYGIILTTFFTIHSISAQEVTLIAGGDVEWSRMINKPKYYYDSDKASEKMRKDGWRRLSFIASDESKSHMINTYGVDPDSPKKHHIKSIPLNLEFSTVEEEYAHPFLKIAPILKKADIAFINLETPLSDTARQIGAFKTSTAFAKAIKDAGVDVVSTANNHSLDAEGVGLIETKEVLLANKIEVIGTGFNLEDARKPVIIEKDNIKIAFLAYTYGVNPTRTDIGFAFHNRSGAMPLDPFLIKEDIKRVRQQVDYIVLSFHWGLENKQEIHPASIEFAHDMIDSGADVILGHHPHVPRGIEIYNGKPIVYSMGNLIFGHTHTNWKDNFLARITFSKKKICKLEIVPVAGKMQDIGQPFVLDGDRAKEFLEEIKTQSEPLNTTLTIKKNIGTVRIKK</sequence>
<dbReference type="SUPFAM" id="SSF56300">
    <property type="entry name" value="Metallo-dependent phosphatases"/>
    <property type="match status" value="1"/>
</dbReference>
<organism evidence="3">
    <name type="scientific">hydrothermal vent metagenome</name>
    <dbReference type="NCBI Taxonomy" id="652676"/>
    <lineage>
        <taxon>unclassified sequences</taxon>
        <taxon>metagenomes</taxon>
        <taxon>ecological metagenomes</taxon>
    </lineage>
</organism>
<reference evidence="3" key="1">
    <citation type="submission" date="2018-06" db="EMBL/GenBank/DDBJ databases">
        <authorList>
            <person name="Zhirakovskaya E."/>
        </authorList>
    </citation>
    <scope>NUCLEOTIDE SEQUENCE</scope>
</reference>
<protein>
    <submittedName>
        <fullName evidence="3">Capsule biosynthesis protein capA</fullName>
    </submittedName>
</protein>
<name>A0A3B0SWN7_9ZZZZ</name>
<gene>
    <name evidence="3" type="ORF">MNBD_BACTEROID03-1055</name>
</gene>
<dbReference type="SMART" id="SM00854">
    <property type="entry name" value="PGA_cap"/>
    <property type="match status" value="1"/>
</dbReference>
<dbReference type="InterPro" id="IPR052169">
    <property type="entry name" value="CW_Biosynth-Accessory"/>
</dbReference>
<dbReference type="EMBL" id="UOEL01000019">
    <property type="protein sequence ID" value="VAW10375.1"/>
    <property type="molecule type" value="Genomic_DNA"/>
</dbReference>
<evidence type="ECO:0000259" key="2">
    <source>
        <dbReference type="SMART" id="SM00854"/>
    </source>
</evidence>
<evidence type="ECO:0000256" key="1">
    <source>
        <dbReference type="ARBA" id="ARBA00005662"/>
    </source>
</evidence>
<dbReference type="AlphaFoldDB" id="A0A3B0SWN7"/>
<dbReference type="PANTHER" id="PTHR33393:SF11">
    <property type="entry name" value="POLYGLUTAMINE SYNTHESIS ACCESSORY PROTEIN RV0574C-RELATED"/>
    <property type="match status" value="1"/>
</dbReference>
<dbReference type="Pfam" id="PF09587">
    <property type="entry name" value="PGA_cap"/>
    <property type="match status" value="1"/>
</dbReference>
<dbReference type="PANTHER" id="PTHR33393">
    <property type="entry name" value="POLYGLUTAMINE SYNTHESIS ACCESSORY PROTEIN RV0574C-RELATED"/>
    <property type="match status" value="1"/>
</dbReference>
<evidence type="ECO:0000313" key="3">
    <source>
        <dbReference type="EMBL" id="VAW10375.1"/>
    </source>
</evidence>
<dbReference type="InterPro" id="IPR019079">
    <property type="entry name" value="Capsule_synth_CapA"/>
</dbReference>
<dbReference type="CDD" id="cd07381">
    <property type="entry name" value="MPP_CapA"/>
    <property type="match status" value="1"/>
</dbReference>
<accession>A0A3B0SWN7</accession>